<accession>A0A9X0DBK3</accession>
<gene>
    <name evidence="1" type="ORF">OS493_000342</name>
</gene>
<protein>
    <submittedName>
        <fullName evidence="1">Uncharacterized protein</fullName>
    </submittedName>
</protein>
<keyword evidence="2" id="KW-1185">Reference proteome</keyword>
<organism evidence="1 2">
    <name type="scientific">Desmophyllum pertusum</name>
    <dbReference type="NCBI Taxonomy" id="174260"/>
    <lineage>
        <taxon>Eukaryota</taxon>
        <taxon>Metazoa</taxon>
        <taxon>Cnidaria</taxon>
        <taxon>Anthozoa</taxon>
        <taxon>Hexacorallia</taxon>
        <taxon>Scleractinia</taxon>
        <taxon>Caryophylliina</taxon>
        <taxon>Caryophylliidae</taxon>
        <taxon>Desmophyllum</taxon>
    </lineage>
</organism>
<dbReference type="AlphaFoldDB" id="A0A9X0DBK3"/>
<evidence type="ECO:0000313" key="1">
    <source>
        <dbReference type="EMBL" id="KAJ7394527.1"/>
    </source>
</evidence>
<dbReference type="EMBL" id="MU825396">
    <property type="protein sequence ID" value="KAJ7394527.1"/>
    <property type="molecule type" value="Genomic_DNA"/>
</dbReference>
<comment type="caution">
    <text evidence="1">The sequence shown here is derived from an EMBL/GenBank/DDBJ whole genome shotgun (WGS) entry which is preliminary data.</text>
</comment>
<name>A0A9X0DBK3_9CNID</name>
<dbReference type="Proteomes" id="UP001163046">
    <property type="component" value="Unassembled WGS sequence"/>
</dbReference>
<evidence type="ECO:0000313" key="2">
    <source>
        <dbReference type="Proteomes" id="UP001163046"/>
    </source>
</evidence>
<reference evidence="1" key="1">
    <citation type="submission" date="2023-01" db="EMBL/GenBank/DDBJ databases">
        <title>Genome assembly of the deep-sea coral Lophelia pertusa.</title>
        <authorList>
            <person name="Herrera S."/>
            <person name="Cordes E."/>
        </authorList>
    </citation>
    <scope>NUCLEOTIDE SEQUENCE</scope>
    <source>
        <strain evidence="1">USNM1676648</strain>
        <tissue evidence="1">Polyp</tissue>
    </source>
</reference>
<proteinExistence type="predicted"/>
<sequence length="310" mass="34531">MAGQGGGGSSQAIETNDEAEQSIFFVQNGKTFVHGKYCKLFGDFSMKIVGEVHPRTEWRGGLGMWLVSCTGYRFSEQVTKQIPLASSVFDSRQKFLDAIRIAFPSGTLSTGRCRQLQNGFEVQIDNGVVLQEEERRYFELVPSTFHSNAVAFKMATAFTITRLIRNATAREVWGCLYCLDNKIYPTVGGSGRICSANHHSHCQRNAKSAAPMGQGVALTILMYGLTLQWLNPNVTARNDRDVLEPAIAIRLTVLDSLHEIERPEVKRLVGDKGYNNQVATFAKTAEATLSDLKAKIKKKILWDQGKRSRY</sequence>